<gene>
    <name evidence="2" type="ORF">FGO68_gene3138</name>
</gene>
<evidence type="ECO:0000313" key="3">
    <source>
        <dbReference type="Proteomes" id="UP000785679"/>
    </source>
</evidence>
<evidence type="ECO:0000256" key="1">
    <source>
        <dbReference type="SAM" id="Phobius"/>
    </source>
</evidence>
<reference evidence="2" key="1">
    <citation type="submission" date="2019-06" db="EMBL/GenBank/DDBJ databases">
        <authorList>
            <person name="Zheng W."/>
        </authorList>
    </citation>
    <scope>NUCLEOTIDE SEQUENCE</scope>
    <source>
        <strain evidence="2">QDHG01</strain>
    </source>
</reference>
<feature type="transmembrane region" description="Helical" evidence="1">
    <location>
        <begin position="2059"/>
        <end position="2078"/>
    </location>
</feature>
<feature type="transmembrane region" description="Helical" evidence="1">
    <location>
        <begin position="1854"/>
        <end position="1877"/>
    </location>
</feature>
<accession>A0A8J8P6G2</accession>
<keyword evidence="1" id="KW-0812">Transmembrane</keyword>
<feature type="transmembrane region" description="Helical" evidence="1">
    <location>
        <begin position="2115"/>
        <end position="2135"/>
    </location>
</feature>
<dbReference type="EMBL" id="RRYP01000203">
    <property type="protein sequence ID" value="TNV87823.1"/>
    <property type="molecule type" value="Genomic_DNA"/>
</dbReference>
<feature type="transmembrane region" description="Helical" evidence="1">
    <location>
        <begin position="1927"/>
        <end position="1944"/>
    </location>
</feature>
<dbReference type="GO" id="GO:0005509">
    <property type="term" value="F:calcium ion binding"/>
    <property type="evidence" value="ECO:0007669"/>
    <property type="project" value="InterPro"/>
</dbReference>
<dbReference type="SUPFAM" id="SSF49313">
    <property type="entry name" value="Cadherin-like"/>
    <property type="match status" value="2"/>
</dbReference>
<dbReference type="GO" id="GO:0016020">
    <property type="term" value="C:membrane"/>
    <property type="evidence" value="ECO:0007669"/>
    <property type="project" value="InterPro"/>
</dbReference>
<dbReference type="InterPro" id="IPR015919">
    <property type="entry name" value="Cadherin-like_sf"/>
</dbReference>
<feature type="transmembrane region" description="Helical" evidence="1">
    <location>
        <begin position="1821"/>
        <end position="1842"/>
    </location>
</feature>
<name>A0A8J8P6G2_HALGN</name>
<dbReference type="OrthoDB" id="327465at2759"/>
<keyword evidence="1" id="KW-0472">Membrane</keyword>
<dbReference type="InterPro" id="IPR013783">
    <property type="entry name" value="Ig-like_fold"/>
</dbReference>
<proteinExistence type="predicted"/>
<organism evidence="2 3">
    <name type="scientific">Halteria grandinella</name>
    <dbReference type="NCBI Taxonomy" id="5974"/>
    <lineage>
        <taxon>Eukaryota</taxon>
        <taxon>Sar</taxon>
        <taxon>Alveolata</taxon>
        <taxon>Ciliophora</taxon>
        <taxon>Intramacronucleata</taxon>
        <taxon>Spirotrichea</taxon>
        <taxon>Stichotrichia</taxon>
        <taxon>Sporadotrichida</taxon>
        <taxon>Halteriidae</taxon>
        <taxon>Halteria</taxon>
    </lineage>
</organism>
<protein>
    <submittedName>
        <fullName evidence="2">Uncharacterized protein</fullName>
    </submittedName>
</protein>
<comment type="caution">
    <text evidence="2">The sequence shown here is derived from an EMBL/GenBank/DDBJ whole genome shotgun (WGS) entry which is preliminary data.</text>
</comment>
<evidence type="ECO:0000313" key="2">
    <source>
        <dbReference type="EMBL" id="TNV87823.1"/>
    </source>
</evidence>
<dbReference type="Proteomes" id="UP000785679">
    <property type="component" value="Unassembled WGS sequence"/>
</dbReference>
<feature type="transmembrane region" description="Helical" evidence="1">
    <location>
        <begin position="2147"/>
        <end position="2166"/>
    </location>
</feature>
<keyword evidence="3" id="KW-1185">Reference proteome</keyword>
<feature type="transmembrane region" description="Helical" evidence="1">
    <location>
        <begin position="1965"/>
        <end position="1990"/>
    </location>
</feature>
<sequence>MMLLLSSAQCLPACSDLTFPKVIGSQHNDSYIYMIDYFEGDPGSVPPKEQALVAVGYTKDLLLVEDATPILTSEYRAIISYYSGTRLDKAWYKGFQVNEYATAVAFSANGELIIFHSNTIRIIVLESSTGLVKSTHYADSAVSYSYNYFVRTMLCESDPINPQCFIAMPYAKLISGSTTDYRRGFKLFNIDALTTPTASRFFTWNYLSQFITANDQALGMIFGENESVKYLFSYQNGIASISRISTNTTTSLAVFEWTIGYETKQRYQAFTKKVLPDKTILFTAVGDPALSSYRYGVVIVDPTANYTVMQSYTFEEPSIPTTYLVLMSLRIIDEDNLLALYFSSTTKHTYIQAIRPGSLEIIYKRTLPIQYSSSYVQSGAFISDEIFIMSTNQRFISTNANNAQFHFTPISPNRTHGVILINDVSMASGTFYDPTASENQQIKTLVKDQAIIGTILFGSNQNESEPLIEAPAGYKIQEGPNAFFTQSNLVDLSILRLTSNDDWSQQFNFDSFVANQWINWLQYTAGAARTFTLPSIASQYLCDSAGPLTGQAYEFRTYAGEAVPTWLSFDSTAMTISVTASAPKGQFILLVYTTSTTITNPLYLFSFTLNGKNDPPQFITPLVNRSVMINSTLEFTLPATNDTESDVLTILAYENTTLALPSYMTYYAGNKSFSVNSSDFATVGEWLIYVNLSDPYITVQYNFTLNITNSAPTFSSASLDPQTCMVLSSGSYTLPSRADQEGNEIAISTFEQGHLVLPTFVTFTDPTFSFNPTINDAGVYIIVVELSDGQPLKSTYQLTLTVSNTAPTFDSPLQDQSIALNSVLTYNLPSITDIESNPVTISCYEYGFSTLPTFMMLSSFSPYIFTASPTTFAQVGAFAIVIELTDGNLTTSDSFTVTVTNTAPEFILAPTNQTVRLNEIRSYQLPVQFDAETNPVSISTSALPSFIILAGDTFTITPIAFSQVDSYYLTIYLTDGALSKSYPFRVEVTNSAPFFVSALTDQTVLLGEISYYELPLKQDLEGNDINMTAKLTSPTASLPSYITYNDTHFTFNPTLSSQIGAKEIKVKLNDSELTNNETFTVTIVDNRDPVLYPAPSSPWRTYVSLNSVATLSIPFISDPENRTVTFTQSFTVSYITYNGPSTMTFTINPTNFGQLGSTNITMTLDDGYNTKTYTHTVFITNTAPSFSTCPGNYELAMNSIETYSLPNCSDPEGHAITILAYEDGQTTLPSFVSFVQPTFTFNPTNFSNVRTYNIRLKLTDGNLNNTNCYFALTVTNQAPYFDFVGGLTALEDQSQQLNIIGYYQLPLFTDPEGSSVTVQLVSPPSFVTVISNSQLRFGGTLFSHVGNFTIRVRLTDSQNFTTYTFNLNVFNNAPIFSPQEIQANLVVKLNNILPYKTPPTYDKEGQTVYFLLTASDPLSLEFVTMEDDIVMIQPTKYSQVGTHQMFIQLTDTFSYSGYYNFSVTVTNSPPKFSGAKQKSIVINYNNQLVVPLAPTRDDEYNEITVKHQSLPPFVDYANMAYTIYPDQQSFIGQTYTIQGTLNDELAFTPFSFTIKVINQPPYLKSKISDKTVTVGTPATIELPSAEDREKQVVEVKGTLAGGGPLPSCITFNGVSFKVDAGSPSDAGKYLMQVAVTDGMTPPNNYYFFITIVDMAQELKFSYNSTSDNQTSSSSNTTSIQRFPVKLRLLQVTKQGTIKLKLSVESGSVSEITKQLLGVNVPFKLSIRGKLQLKVDYEITSSDPPTGSIWASVTYPDGISTDQEDLDTLKVETLQEVYVSNTKFMMILEKGASSTSDIPLQLQVGQILLAQKMDDISQKVQISMIPGSLIVNLFFQMFIYMMWSFLNDLSFLTSLSLISLSVPGIAQFIQSFILKLIYLDILQTDYWLLGILDGAQKSGDDADDQALNSYFEQSGFQSSNVFKNLGSTLIYTLIFALSFLLNILLKPFESLSQRIAKQRASLYKSLIWNQSIRFIIQQFQPLFISSLINFYDIRLSNTFNLTSIGAASFILTSLGVSMFAIGKVLHKAAQSNSFKTNEFKQKYGTLTEGLRADKSFAGTYWNLIILIRWSVSSVILIGLRDYYAIQIQLLLLTSFMIQGLIAGFKPFAEPSENKIALFNESMVSMYLYILITLTDYNAVNNQKELCGILLSTIVIVSFGANLFKILYKVGQRTLPRLKARLMKYLSQQQPPRKPLKTIAISSTSLTNLDISQDEGSPAKFLSRQTVKPSQIDEMQLESVRAVRNNDNKYNEPSSDPYRLINPEAKRRRLISAVDMGGGGSSLDESVTQLTTQQTIVRYPQPKAAFKRQIE</sequence>
<keyword evidence="1" id="KW-1133">Transmembrane helix</keyword>
<dbReference type="Gene3D" id="2.60.40.10">
    <property type="entry name" value="Immunoglobulins"/>
    <property type="match status" value="5"/>
</dbReference>
<feature type="transmembrane region" description="Helical" evidence="1">
    <location>
        <begin position="2084"/>
        <end position="2103"/>
    </location>
</feature>
<feature type="transmembrane region" description="Helical" evidence="1">
    <location>
        <begin position="2002"/>
        <end position="2024"/>
    </location>
</feature>